<comment type="caution">
    <text evidence="4">The sequence shown here is derived from an EMBL/GenBank/DDBJ whole genome shotgun (WGS) entry which is preliminary data.</text>
</comment>
<gene>
    <name evidence="4" type="ORF">LE190_15880</name>
</gene>
<keyword evidence="2" id="KW-0012">Acyltransferase</keyword>
<evidence type="ECO:0000259" key="3">
    <source>
        <dbReference type="PROSITE" id="PS51186"/>
    </source>
</evidence>
<evidence type="ECO:0000256" key="2">
    <source>
        <dbReference type="ARBA" id="ARBA00023315"/>
    </source>
</evidence>
<dbReference type="PANTHER" id="PTHR43877">
    <property type="entry name" value="AMINOALKYLPHOSPHONATE N-ACETYLTRANSFERASE-RELATED-RELATED"/>
    <property type="match status" value="1"/>
</dbReference>
<dbReference type="EMBL" id="JAHYBX010000007">
    <property type="protein sequence ID" value="MCA1857394.1"/>
    <property type="molecule type" value="Genomic_DNA"/>
</dbReference>
<accession>A0ABS7YGM0</accession>
<sequence length="175" mass="18949">MIVHRPDARAIRALRPQLAGLLCEAVAEGHSLGFLATLDPAQTERYWNAVEQDVAAGSRVLLVAECDGVLAGTVQLDLCQKPNGSNRAELQKMLVGSGMRRRGIGSALLAAAEHEALALRRGLLFLDTEAGSNAEALYGKAGYIRVGELPDYACDPHGQWRPTAIWYKTLFPRGR</sequence>
<evidence type="ECO:0000313" key="5">
    <source>
        <dbReference type="Proteomes" id="UP001198602"/>
    </source>
</evidence>
<dbReference type="PANTHER" id="PTHR43877:SF2">
    <property type="entry name" value="AMINOALKYLPHOSPHONATE N-ACETYLTRANSFERASE-RELATED"/>
    <property type="match status" value="1"/>
</dbReference>
<dbReference type="Pfam" id="PF00583">
    <property type="entry name" value="Acetyltransf_1"/>
    <property type="match status" value="1"/>
</dbReference>
<evidence type="ECO:0000256" key="1">
    <source>
        <dbReference type="ARBA" id="ARBA00022679"/>
    </source>
</evidence>
<dbReference type="InterPro" id="IPR000182">
    <property type="entry name" value="GNAT_dom"/>
</dbReference>
<reference evidence="4 5" key="1">
    <citation type="submission" date="2021-07" db="EMBL/GenBank/DDBJ databases">
        <title>Characterization of Violacein-producing bacteria and related species.</title>
        <authorList>
            <person name="Wilson H.S."/>
            <person name="De Leon M.E."/>
        </authorList>
    </citation>
    <scope>NUCLEOTIDE SEQUENCE [LARGE SCALE GENOMIC DNA]</scope>
    <source>
        <strain evidence="4 5">HSC-2F05</strain>
    </source>
</reference>
<keyword evidence="5" id="KW-1185">Reference proteome</keyword>
<dbReference type="RefSeq" id="WP_225239614.1">
    <property type="nucleotide sequence ID" value="NZ_JAHYBX010000007.1"/>
</dbReference>
<name>A0ABS7YGM0_9BURK</name>
<protein>
    <submittedName>
        <fullName evidence="4">GNAT family N-acetyltransferase</fullName>
    </submittedName>
</protein>
<dbReference type="Gene3D" id="3.40.630.30">
    <property type="match status" value="1"/>
</dbReference>
<organism evidence="4 5">
    <name type="scientific">Massilia hydrophila</name>
    <dbReference type="NCBI Taxonomy" id="3044279"/>
    <lineage>
        <taxon>Bacteria</taxon>
        <taxon>Pseudomonadati</taxon>
        <taxon>Pseudomonadota</taxon>
        <taxon>Betaproteobacteria</taxon>
        <taxon>Burkholderiales</taxon>
        <taxon>Oxalobacteraceae</taxon>
        <taxon>Telluria group</taxon>
        <taxon>Massilia</taxon>
    </lineage>
</organism>
<dbReference type="SUPFAM" id="SSF55729">
    <property type="entry name" value="Acyl-CoA N-acyltransferases (Nat)"/>
    <property type="match status" value="1"/>
</dbReference>
<evidence type="ECO:0000313" key="4">
    <source>
        <dbReference type="EMBL" id="MCA1857394.1"/>
    </source>
</evidence>
<feature type="domain" description="N-acetyltransferase" evidence="3">
    <location>
        <begin position="9"/>
        <end position="172"/>
    </location>
</feature>
<dbReference type="Proteomes" id="UP001198602">
    <property type="component" value="Unassembled WGS sequence"/>
</dbReference>
<proteinExistence type="predicted"/>
<keyword evidence="1" id="KW-0808">Transferase</keyword>
<dbReference type="InterPro" id="IPR016181">
    <property type="entry name" value="Acyl_CoA_acyltransferase"/>
</dbReference>
<dbReference type="PROSITE" id="PS51186">
    <property type="entry name" value="GNAT"/>
    <property type="match status" value="1"/>
</dbReference>
<dbReference type="InterPro" id="IPR050832">
    <property type="entry name" value="Bact_Acetyltransf"/>
</dbReference>